<protein>
    <submittedName>
        <fullName evidence="1">DNA-binding protein</fullName>
    </submittedName>
</protein>
<proteinExistence type="evidence at transcript level"/>
<dbReference type="GO" id="GO:0003677">
    <property type="term" value="F:DNA binding"/>
    <property type="evidence" value="ECO:0007669"/>
    <property type="project" value="UniProtKB-KW"/>
</dbReference>
<evidence type="ECO:0000313" key="1">
    <source>
        <dbReference type="EMBL" id="AAA67421.1"/>
    </source>
</evidence>
<accession>Q63359</accession>
<name>Q63359_RAT</name>
<keyword evidence="1" id="KW-0238">DNA-binding</keyword>
<sequence length="102" mass="11551">MERAEEKCEHPCLHFLLRTFKGRQILSALLCHFSDSVCIPFSTDVSAARQLGRMFLLGLVLSDLLLRLAVVNVRLHLGTEWSSWIEGDHSEITEQINIISTS</sequence>
<dbReference type="UCSC" id="RGD:620408">
    <property type="organism name" value="rat"/>
</dbReference>
<organism evidence="1">
    <name type="scientific">Rattus norvegicus</name>
    <name type="common">Rat</name>
    <dbReference type="NCBI Taxonomy" id="10116"/>
    <lineage>
        <taxon>Eukaryota</taxon>
        <taxon>Metazoa</taxon>
        <taxon>Chordata</taxon>
        <taxon>Craniata</taxon>
        <taxon>Vertebrata</taxon>
        <taxon>Euteleostomi</taxon>
        <taxon>Mammalia</taxon>
        <taxon>Eutheria</taxon>
        <taxon>Euarchontoglires</taxon>
        <taxon>Glires</taxon>
        <taxon>Rodentia</taxon>
        <taxon>Myomorpha</taxon>
        <taxon>Muroidea</taxon>
        <taxon>Muridae</taxon>
        <taxon>Murinae</taxon>
        <taxon>Rattus</taxon>
    </lineage>
</organism>
<dbReference type="EMBL" id="L31882">
    <property type="protein sequence ID" value="AAA67421.1"/>
    <property type="molecule type" value="mRNA"/>
</dbReference>
<dbReference type="AlphaFoldDB" id="Q63359"/>
<reference evidence="1" key="1">
    <citation type="journal article" date="1994" name="Cell. Mol. Biol. Res.">
        <title>Differential interaction of the dual alpha tropomyosin/N5 enhancer with multiple DNA binding proteins: N5 is a putative novel z-ZIP DNA binding protein.</title>
        <authorList>
            <person name="Ruiz-Opazo N."/>
            <person name="Cloix J.F."/>
            <person name="Herrera V.L."/>
        </authorList>
    </citation>
    <scope>NUCLEOTIDE SEQUENCE</scope>
    <source>
        <strain evidence="1">Sprague-Dawley</strain>
        <tissue evidence="1">Heart</tissue>
    </source>
</reference>